<evidence type="ECO:0000259" key="3">
    <source>
        <dbReference type="Pfam" id="PF13579"/>
    </source>
</evidence>
<dbReference type="CDD" id="cd03801">
    <property type="entry name" value="GT4_PimA-like"/>
    <property type="match status" value="1"/>
</dbReference>
<evidence type="ECO:0000313" key="4">
    <source>
        <dbReference type="EMBL" id="QFQ12935.1"/>
    </source>
</evidence>
<dbReference type="Pfam" id="PF00534">
    <property type="entry name" value="Glycos_transf_1"/>
    <property type="match status" value="1"/>
</dbReference>
<accession>A0A5P8E7D2</accession>
<dbReference type="SUPFAM" id="SSF53756">
    <property type="entry name" value="UDP-Glycosyltransferase/glycogen phosphorylase"/>
    <property type="match status" value="1"/>
</dbReference>
<dbReference type="PANTHER" id="PTHR45947:SF3">
    <property type="entry name" value="SULFOQUINOVOSYL TRANSFERASE SQD2"/>
    <property type="match status" value="1"/>
</dbReference>
<evidence type="ECO:0000259" key="2">
    <source>
        <dbReference type="Pfam" id="PF00534"/>
    </source>
</evidence>
<dbReference type="EMBL" id="CP033459">
    <property type="protein sequence ID" value="QFQ12935.1"/>
    <property type="molecule type" value="Genomic_DNA"/>
</dbReference>
<keyword evidence="5" id="KW-1185">Reference proteome</keyword>
<feature type="domain" description="Glycosyl transferase family 1" evidence="2">
    <location>
        <begin position="185"/>
        <end position="348"/>
    </location>
</feature>
<keyword evidence="1" id="KW-1133">Transmembrane helix</keyword>
<dbReference type="InterPro" id="IPR050194">
    <property type="entry name" value="Glycosyltransferase_grp1"/>
</dbReference>
<dbReference type="OrthoDB" id="9790710at2"/>
<dbReference type="Pfam" id="PF13579">
    <property type="entry name" value="Glyco_trans_4_4"/>
    <property type="match status" value="1"/>
</dbReference>
<organism evidence="4 5">
    <name type="scientific">Pseudoprevotella muciniphila</name>
    <dbReference type="NCBI Taxonomy" id="2133944"/>
    <lineage>
        <taxon>Bacteria</taxon>
        <taxon>Pseudomonadati</taxon>
        <taxon>Bacteroidota</taxon>
        <taxon>Bacteroidia</taxon>
        <taxon>Bacteroidales</taxon>
        <taxon>Prevotellaceae</taxon>
        <taxon>Pseudoprevotella</taxon>
    </lineage>
</organism>
<evidence type="ECO:0000256" key="1">
    <source>
        <dbReference type="SAM" id="Phobius"/>
    </source>
</evidence>
<dbReference type="Proteomes" id="UP000249375">
    <property type="component" value="Chromosome"/>
</dbReference>
<dbReference type="InterPro" id="IPR001296">
    <property type="entry name" value="Glyco_trans_1"/>
</dbReference>
<sequence>MRILMPSNLFYPSNMGGPARTLYWLAKELVANGVEATVVTTSNFIASGLVQEDEWLDVDGIRVRYCKGNYRFSAKVVHNACKEMRQCDAVLFSSLCFLPNFFIALWALLTRKKIIWSPRGELFDSAIKGSKCKLFYFALLKNLFAKKALFHATSSTEETHIRKYFGQHCRTVVLPNYVEMPKKIERDKNPDPYFLYMGRIAPIKAIDRLVEACCKSEAFRRSSYKLLLAGIREGDYYKQLEKTISDHHLEERIQFLGEVSGNKKFQLYADARYLFLVSHSENFGNVVVEALSQGTPVVASKGTPWVTLEESNAGYWIDNSVEEITQTVDQLIEQNDAQYADMRHNAEQLAQAFDISRNIHHWISLLVDSK</sequence>
<protein>
    <submittedName>
        <fullName evidence="4">Glycosyltransferase</fullName>
    </submittedName>
</protein>
<keyword evidence="1" id="KW-0812">Transmembrane</keyword>
<name>A0A5P8E7D2_9BACT</name>
<proteinExistence type="predicted"/>
<keyword evidence="1" id="KW-0472">Membrane</keyword>
<feature type="domain" description="Glycosyltransferase subfamily 4-like N-terminal" evidence="3">
    <location>
        <begin position="16"/>
        <end position="176"/>
    </location>
</feature>
<dbReference type="RefSeq" id="WP_111898005.1">
    <property type="nucleotide sequence ID" value="NZ_CP033459.1"/>
</dbReference>
<dbReference type="InterPro" id="IPR028098">
    <property type="entry name" value="Glyco_trans_4-like_N"/>
</dbReference>
<feature type="transmembrane region" description="Helical" evidence="1">
    <location>
        <begin position="89"/>
        <end position="109"/>
    </location>
</feature>
<dbReference type="Gene3D" id="3.40.50.2000">
    <property type="entry name" value="Glycogen Phosphorylase B"/>
    <property type="match status" value="2"/>
</dbReference>
<dbReference type="GO" id="GO:0016757">
    <property type="term" value="F:glycosyltransferase activity"/>
    <property type="evidence" value="ECO:0007669"/>
    <property type="project" value="InterPro"/>
</dbReference>
<reference evidence="4 5" key="1">
    <citation type="submission" date="2018-11" db="EMBL/GenBank/DDBJ databases">
        <authorList>
            <person name="Na S.W."/>
            <person name="Baik M."/>
        </authorList>
    </citation>
    <scope>NUCLEOTIDE SEQUENCE [LARGE SCALE GENOMIC DNA]</scope>
    <source>
        <strain evidence="4 5">E39</strain>
    </source>
</reference>
<gene>
    <name evidence="4" type="ORF">C7Y71_007835</name>
</gene>
<keyword evidence="4" id="KW-0808">Transferase</keyword>
<evidence type="ECO:0000313" key="5">
    <source>
        <dbReference type="Proteomes" id="UP000249375"/>
    </source>
</evidence>
<dbReference type="AlphaFoldDB" id="A0A5P8E7D2"/>
<dbReference type="KEGG" id="alq:C7Y71_007835"/>
<dbReference type="PANTHER" id="PTHR45947">
    <property type="entry name" value="SULFOQUINOVOSYL TRANSFERASE SQD2"/>
    <property type="match status" value="1"/>
</dbReference>